<dbReference type="PROSITE" id="PS51257">
    <property type="entry name" value="PROKAR_LIPOPROTEIN"/>
    <property type="match status" value="1"/>
</dbReference>
<evidence type="ECO:0000313" key="4">
    <source>
        <dbReference type="Proteomes" id="UP000612282"/>
    </source>
</evidence>
<name>A0ABQ3XS43_9ACTN</name>
<organism evidence="3 4">
    <name type="scientific">Actinoplanes couchii</name>
    <dbReference type="NCBI Taxonomy" id="403638"/>
    <lineage>
        <taxon>Bacteria</taxon>
        <taxon>Bacillati</taxon>
        <taxon>Actinomycetota</taxon>
        <taxon>Actinomycetes</taxon>
        <taxon>Micromonosporales</taxon>
        <taxon>Micromonosporaceae</taxon>
        <taxon>Actinoplanes</taxon>
    </lineage>
</organism>
<evidence type="ECO:0000313" key="3">
    <source>
        <dbReference type="EMBL" id="GID61328.1"/>
    </source>
</evidence>
<feature type="region of interest" description="Disordered" evidence="1">
    <location>
        <begin position="23"/>
        <end position="69"/>
    </location>
</feature>
<reference evidence="3 4" key="1">
    <citation type="submission" date="2021-01" db="EMBL/GenBank/DDBJ databases">
        <title>Whole genome shotgun sequence of Actinoplanes couchii NBRC 106145.</title>
        <authorList>
            <person name="Komaki H."/>
            <person name="Tamura T."/>
        </authorList>
    </citation>
    <scope>NUCLEOTIDE SEQUENCE [LARGE SCALE GENOMIC DNA]</scope>
    <source>
        <strain evidence="3 4">NBRC 106145</strain>
    </source>
</reference>
<keyword evidence="2" id="KW-0732">Signal</keyword>
<accession>A0ABQ3XS43</accession>
<comment type="caution">
    <text evidence="3">The sequence shown here is derived from an EMBL/GenBank/DDBJ whole genome shotgun (WGS) entry which is preliminary data.</text>
</comment>
<sequence>MRTPALVTVAIVTTFLTGCTSGPAAGGDVPAAGESRGGVVNATPAVGPGTSAAAAAEERTEAPTDAGLSADTEAICAQAGRSADGFEKTLAEDRELLAQVAGESAEAKARAKEKAARDVANFSYALLDMSELAGDPGLKKALAAMGAEVKGLDIAGLGGKRLQSLRSTLDKACGRG</sequence>
<dbReference type="RefSeq" id="WP_203809179.1">
    <property type="nucleotide sequence ID" value="NZ_BAAAQE010000031.1"/>
</dbReference>
<protein>
    <recommendedName>
        <fullName evidence="5">Lipoprotein</fullName>
    </recommendedName>
</protein>
<evidence type="ECO:0008006" key="5">
    <source>
        <dbReference type="Google" id="ProtNLM"/>
    </source>
</evidence>
<evidence type="ECO:0000256" key="2">
    <source>
        <dbReference type="SAM" id="SignalP"/>
    </source>
</evidence>
<feature type="signal peptide" evidence="2">
    <location>
        <begin position="1"/>
        <end position="24"/>
    </location>
</feature>
<gene>
    <name evidence="3" type="ORF">Aco03nite_097320</name>
</gene>
<feature type="compositionally biased region" description="Low complexity" evidence="1">
    <location>
        <begin position="42"/>
        <end position="55"/>
    </location>
</feature>
<evidence type="ECO:0000256" key="1">
    <source>
        <dbReference type="SAM" id="MobiDB-lite"/>
    </source>
</evidence>
<proteinExistence type="predicted"/>
<keyword evidence="4" id="KW-1185">Reference proteome</keyword>
<dbReference type="EMBL" id="BOMG01000124">
    <property type="protein sequence ID" value="GID61328.1"/>
    <property type="molecule type" value="Genomic_DNA"/>
</dbReference>
<dbReference type="Proteomes" id="UP000612282">
    <property type="component" value="Unassembled WGS sequence"/>
</dbReference>
<feature type="chain" id="PRO_5046298725" description="Lipoprotein" evidence="2">
    <location>
        <begin position="25"/>
        <end position="176"/>
    </location>
</feature>
<feature type="compositionally biased region" description="Low complexity" evidence="1">
    <location>
        <begin position="23"/>
        <end position="33"/>
    </location>
</feature>